<name>F6XHT6_CIOIN</name>
<keyword evidence="1" id="KW-0547">Nucleotide-binding</keyword>
<evidence type="ECO:0000256" key="2">
    <source>
        <dbReference type="ARBA" id="ARBA00022801"/>
    </source>
</evidence>
<protein>
    <recommendedName>
        <fullName evidence="5">UvrD-like helicase C-terminal domain-containing protein</fullName>
    </recommendedName>
</protein>
<evidence type="ECO:0000259" key="5">
    <source>
        <dbReference type="Pfam" id="PF13361"/>
    </source>
</evidence>
<dbReference type="Proteomes" id="UP000008144">
    <property type="component" value="Chromosome 5"/>
</dbReference>
<dbReference type="InterPro" id="IPR014017">
    <property type="entry name" value="DNA_helicase_UvrD-like_C"/>
</dbReference>
<evidence type="ECO:0000256" key="3">
    <source>
        <dbReference type="ARBA" id="ARBA00022806"/>
    </source>
</evidence>
<dbReference type="GO" id="GO:0016787">
    <property type="term" value="F:hydrolase activity"/>
    <property type="evidence" value="ECO:0007669"/>
    <property type="project" value="UniProtKB-KW"/>
</dbReference>
<dbReference type="GeneTree" id="ENSGT00390000011669"/>
<keyword evidence="4" id="KW-0067">ATP-binding</keyword>
<dbReference type="STRING" id="7719.ENSCINP00000019609"/>
<dbReference type="EMBL" id="EAAA01002068">
    <property type="status" value="NOT_ANNOTATED_CDS"/>
    <property type="molecule type" value="Genomic_DNA"/>
</dbReference>
<dbReference type="InterPro" id="IPR027417">
    <property type="entry name" value="P-loop_NTPase"/>
</dbReference>
<evidence type="ECO:0000313" key="6">
    <source>
        <dbReference type="Ensembl" id="ENSCINP00000019609.3"/>
    </source>
</evidence>
<dbReference type="AlphaFoldDB" id="F6XHT6"/>
<feature type="domain" description="UvrD-like helicase C-terminal" evidence="5">
    <location>
        <begin position="29"/>
        <end position="96"/>
    </location>
</feature>
<keyword evidence="7" id="KW-1185">Reference proteome</keyword>
<dbReference type="GO" id="GO:0003678">
    <property type="term" value="F:DNA helicase activity"/>
    <property type="evidence" value="ECO:0007669"/>
    <property type="project" value="InterPro"/>
</dbReference>
<accession>F6XHT6</accession>
<evidence type="ECO:0000256" key="4">
    <source>
        <dbReference type="ARBA" id="ARBA00022840"/>
    </source>
</evidence>
<dbReference type="PANTHER" id="PTHR11070:SF30">
    <property type="entry name" value="F-BOX DNA HELICASE 1"/>
    <property type="match status" value="1"/>
</dbReference>
<reference evidence="6" key="2">
    <citation type="journal article" date="2008" name="Genome Biol.">
        <title>Improved genome assembly and evidence-based global gene model set for the chordate Ciona intestinalis: new insight into intron and operon populations.</title>
        <authorList>
            <person name="Satou Y."/>
            <person name="Mineta K."/>
            <person name="Ogasawara M."/>
            <person name="Sasakura Y."/>
            <person name="Shoguchi E."/>
            <person name="Ueno K."/>
            <person name="Yamada L."/>
            <person name="Matsumoto J."/>
            <person name="Wasserscheid J."/>
            <person name="Dewar K."/>
            <person name="Wiley G.B."/>
            <person name="Macmil S.L."/>
            <person name="Roe B.A."/>
            <person name="Zeller R.W."/>
            <person name="Hastings K.E."/>
            <person name="Lemaire P."/>
            <person name="Lindquist E."/>
            <person name="Endo T."/>
            <person name="Hotta K."/>
            <person name="Inaba K."/>
        </authorList>
    </citation>
    <scope>NUCLEOTIDE SEQUENCE [LARGE SCALE GENOMIC DNA]</scope>
    <source>
        <strain evidence="6">wild type</strain>
    </source>
</reference>
<dbReference type="Ensembl" id="ENSCINT00000019609.3">
    <property type="protein sequence ID" value="ENSCINP00000019609.3"/>
    <property type="gene ID" value="ENSCING00000009646.3"/>
</dbReference>
<dbReference type="Gene3D" id="3.40.50.300">
    <property type="entry name" value="P-loop containing nucleotide triphosphate hydrolases"/>
    <property type="match status" value="1"/>
</dbReference>
<evidence type="ECO:0000256" key="1">
    <source>
        <dbReference type="ARBA" id="ARBA00022741"/>
    </source>
</evidence>
<dbReference type="GO" id="GO:0003677">
    <property type="term" value="F:DNA binding"/>
    <property type="evidence" value="ECO:0007669"/>
    <property type="project" value="InterPro"/>
</dbReference>
<keyword evidence="3" id="KW-0347">Helicase</keyword>
<reference evidence="7" key="1">
    <citation type="journal article" date="2002" name="Science">
        <title>The draft genome of Ciona intestinalis: insights into chordate and vertebrate origins.</title>
        <authorList>
            <person name="Dehal P."/>
            <person name="Satou Y."/>
            <person name="Campbell R.K."/>
            <person name="Chapman J."/>
            <person name="Degnan B."/>
            <person name="De Tomaso A."/>
            <person name="Davidson B."/>
            <person name="Di Gregorio A."/>
            <person name="Gelpke M."/>
            <person name="Goodstein D.M."/>
            <person name="Harafuji N."/>
            <person name="Hastings K.E."/>
            <person name="Ho I."/>
            <person name="Hotta K."/>
            <person name="Huang W."/>
            <person name="Kawashima T."/>
            <person name="Lemaire P."/>
            <person name="Martinez D."/>
            <person name="Meinertzhagen I.A."/>
            <person name="Necula S."/>
            <person name="Nonaka M."/>
            <person name="Putnam N."/>
            <person name="Rash S."/>
            <person name="Saiga H."/>
            <person name="Satake M."/>
            <person name="Terry A."/>
            <person name="Yamada L."/>
            <person name="Wang H.G."/>
            <person name="Awazu S."/>
            <person name="Azumi K."/>
            <person name="Boore J."/>
            <person name="Branno M."/>
            <person name="Chin-Bow S."/>
            <person name="DeSantis R."/>
            <person name="Doyle S."/>
            <person name="Francino P."/>
            <person name="Keys D.N."/>
            <person name="Haga S."/>
            <person name="Hayashi H."/>
            <person name="Hino K."/>
            <person name="Imai K.S."/>
            <person name="Inaba K."/>
            <person name="Kano S."/>
            <person name="Kobayashi K."/>
            <person name="Kobayashi M."/>
            <person name="Lee B.I."/>
            <person name="Makabe K.W."/>
            <person name="Manohar C."/>
            <person name="Matassi G."/>
            <person name="Medina M."/>
            <person name="Mochizuki Y."/>
            <person name="Mount S."/>
            <person name="Morishita T."/>
            <person name="Miura S."/>
            <person name="Nakayama A."/>
            <person name="Nishizaka S."/>
            <person name="Nomoto H."/>
            <person name="Ohta F."/>
            <person name="Oishi K."/>
            <person name="Rigoutsos I."/>
            <person name="Sano M."/>
            <person name="Sasaki A."/>
            <person name="Sasakura Y."/>
            <person name="Shoguchi E."/>
            <person name="Shin-i T."/>
            <person name="Spagnuolo A."/>
            <person name="Stainier D."/>
            <person name="Suzuki M.M."/>
            <person name="Tassy O."/>
            <person name="Takatori N."/>
            <person name="Tokuoka M."/>
            <person name="Yagi K."/>
            <person name="Yoshizaki F."/>
            <person name="Wada S."/>
            <person name="Zhang C."/>
            <person name="Hyatt P.D."/>
            <person name="Larimer F."/>
            <person name="Detter C."/>
            <person name="Doggett N."/>
            <person name="Glavina T."/>
            <person name="Hawkins T."/>
            <person name="Richardson P."/>
            <person name="Lucas S."/>
            <person name="Kohara Y."/>
            <person name="Levine M."/>
            <person name="Satoh N."/>
            <person name="Rokhsar D.S."/>
        </authorList>
    </citation>
    <scope>NUCLEOTIDE SEQUENCE [LARGE SCALE GENOMIC DNA]</scope>
</reference>
<proteinExistence type="predicted"/>
<organism evidence="6 7">
    <name type="scientific">Ciona intestinalis</name>
    <name type="common">Transparent sea squirt</name>
    <name type="synonym">Ascidia intestinalis</name>
    <dbReference type="NCBI Taxonomy" id="7719"/>
    <lineage>
        <taxon>Eukaryota</taxon>
        <taxon>Metazoa</taxon>
        <taxon>Chordata</taxon>
        <taxon>Tunicata</taxon>
        <taxon>Ascidiacea</taxon>
        <taxon>Phlebobranchia</taxon>
        <taxon>Cionidae</taxon>
        <taxon>Ciona</taxon>
    </lineage>
</organism>
<dbReference type="PANTHER" id="PTHR11070">
    <property type="entry name" value="UVRD / RECB / PCRA DNA HELICASE FAMILY MEMBER"/>
    <property type="match status" value="1"/>
</dbReference>
<dbReference type="GO" id="GO:0005524">
    <property type="term" value="F:ATP binding"/>
    <property type="evidence" value="ECO:0007669"/>
    <property type="project" value="UniProtKB-KW"/>
</dbReference>
<sequence length="212" mass="23220">MINNVEVVKLYGNRIPKIVQQLKNLPRNLQDADIVVSTVHKAKGLEFDTISLCDDFASHLLRHISIGNNPSPGMKEEANLLYVAATRPRKSLILSPTLSSLLKQFNIRFLTPTPTAECFTDPTSRVFCVQCKNLLTDDTVLTLHRPEIKSMQDGGSLCCACACACAPGWVQLVGDSRITATKPMDGAAESSEAAPEPMEALLFGHNVEEWNP</sequence>
<dbReference type="SUPFAM" id="SSF52540">
    <property type="entry name" value="P-loop containing nucleoside triphosphate hydrolases"/>
    <property type="match status" value="1"/>
</dbReference>
<dbReference type="InParanoid" id="F6XHT6"/>
<keyword evidence="2" id="KW-0378">Hydrolase</keyword>
<evidence type="ECO:0000313" key="7">
    <source>
        <dbReference type="Proteomes" id="UP000008144"/>
    </source>
</evidence>
<reference evidence="6" key="3">
    <citation type="submission" date="2025-08" db="UniProtKB">
        <authorList>
            <consortium name="Ensembl"/>
        </authorList>
    </citation>
    <scope>IDENTIFICATION</scope>
</reference>
<dbReference type="Pfam" id="PF13361">
    <property type="entry name" value="UvrD_C"/>
    <property type="match status" value="1"/>
</dbReference>
<reference evidence="6" key="4">
    <citation type="submission" date="2025-09" db="UniProtKB">
        <authorList>
            <consortium name="Ensembl"/>
        </authorList>
    </citation>
    <scope>IDENTIFICATION</scope>
</reference>
<dbReference type="HOGENOM" id="CLU_1299344_0_0_1"/>
<dbReference type="InterPro" id="IPR000212">
    <property type="entry name" value="DNA_helicase_UvrD/REP"/>
</dbReference>
<dbReference type="FunFam" id="3.40.50.300:FF:006131">
    <property type="entry name" value="Predicted protein"/>
    <property type="match status" value="1"/>
</dbReference>